<gene>
    <name evidence="2" type="ORF">BW897_30510</name>
</gene>
<feature type="region of interest" description="Disordered" evidence="1">
    <location>
        <begin position="1"/>
        <end position="21"/>
    </location>
</feature>
<proteinExistence type="predicted"/>
<feature type="non-terminal residue" evidence="2">
    <location>
        <position position="21"/>
    </location>
</feature>
<comment type="caution">
    <text evidence="2">The sequence shown here is derived from an EMBL/GenBank/DDBJ whole genome shotgun (WGS) entry which is preliminary data.</text>
</comment>
<protein>
    <submittedName>
        <fullName evidence="2">Uncharacterized protein</fullName>
    </submittedName>
</protein>
<evidence type="ECO:0000256" key="1">
    <source>
        <dbReference type="SAM" id="MobiDB-lite"/>
    </source>
</evidence>
<dbReference type="EMBL" id="MUAJ01000069">
    <property type="protein sequence ID" value="OOR07126.1"/>
    <property type="molecule type" value="Genomic_DNA"/>
</dbReference>
<organism evidence="2 3">
    <name type="scientific">Bacillus cereus</name>
    <dbReference type="NCBI Taxonomy" id="1396"/>
    <lineage>
        <taxon>Bacteria</taxon>
        <taxon>Bacillati</taxon>
        <taxon>Bacillota</taxon>
        <taxon>Bacilli</taxon>
        <taxon>Bacillales</taxon>
        <taxon>Bacillaceae</taxon>
        <taxon>Bacillus</taxon>
        <taxon>Bacillus cereus group</taxon>
    </lineage>
</organism>
<dbReference type="Proteomes" id="UP000190906">
    <property type="component" value="Unassembled WGS sequence"/>
</dbReference>
<name>A0A1S9TAS3_BACCE</name>
<sequence>MLYNNTTDVQPDVHSTDTHGT</sequence>
<reference evidence="2 3" key="1">
    <citation type="submission" date="2017-01" db="EMBL/GenBank/DDBJ databases">
        <title>Bacillus cereus isolates.</title>
        <authorList>
            <person name="Beno S.M."/>
        </authorList>
    </citation>
    <scope>NUCLEOTIDE SEQUENCE [LARGE SCALE GENOMIC DNA]</scope>
    <source>
        <strain evidence="2 3">FSL H8-0485</strain>
    </source>
</reference>
<dbReference type="AlphaFoldDB" id="A0A1S9TAS3"/>
<accession>A0A1S9TAS3</accession>
<evidence type="ECO:0000313" key="3">
    <source>
        <dbReference type="Proteomes" id="UP000190906"/>
    </source>
</evidence>
<evidence type="ECO:0000313" key="2">
    <source>
        <dbReference type="EMBL" id="OOR07126.1"/>
    </source>
</evidence>